<keyword evidence="2" id="KW-0812">Transmembrane</keyword>
<sequence>MPGIAVSPILRPIVSSPAHTETTEAPKTFLGLVSRSSDANSDPASDPNSQNDGVINYYFLFFAVFGVLIAVLLWWFQKRRRQRKEQLRMSGRNALAQDMEGWVNTRRWFHGTWRPNQTAAIVRQEEGLNEQGEAPPPYQSNSSDITVSHHQEAIDGLTIPLGAVTRQDYEEGRLPGYGENANVEQTSNTYSGVSDHTPSATRKMTEHDNSRQGL</sequence>
<dbReference type="AlphaFoldDB" id="A0A9W4U762"/>
<feature type="transmembrane region" description="Helical" evidence="2">
    <location>
        <begin position="55"/>
        <end position="76"/>
    </location>
</feature>
<feature type="compositionally biased region" description="Polar residues" evidence="1">
    <location>
        <begin position="182"/>
        <end position="202"/>
    </location>
</feature>
<comment type="caution">
    <text evidence="3">The sequence shown here is derived from an EMBL/GenBank/DDBJ whole genome shotgun (WGS) entry which is preliminary data.</text>
</comment>
<evidence type="ECO:0000313" key="4">
    <source>
        <dbReference type="Proteomes" id="UP001152607"/>
    </source>
</evidence>
<accession>A0A9W4U762</accession>
<keyword evidence="2" id="KW-0472">Membrane</keyword>
<organism evidence="3 4">
    <name type="scientific">Periconia digitata</name>
    <dbReference type="NCBI Taxonomy" id="1303443"/>
    <lineage>
        <taxon>Eukaryota</taxon>
        <taxon>Fungi</taxon>
        <taxon>Dikarya</taxon>
        <taxon>Ascomycota</taxon>
        <taxon>Pezizomycotina</taxon>
        <taxon>Dothideomycetes</taxon>
        <taxon>Pleosporomycetidae</taxon>
        <taxon>Pleosporales</taxon>
        <taxon>Massarineae</taxon>
        <taxon>Periconiaceae</taxon>
        <taxon>Periconia</taxon>
    </lineage>
</organism>
<evidence type="ECO:0000313" key="3">
    <source>
        <dbReference type="EMBL" id="CAI6313702.1"/>
    </source>
</evidence>
<feature type="compositionally biased region" description="Basic and acidic residues" evidence="1">
    <location>
        <begin position="203"/>
        <end position="214"/>
    </location>
</feature>
<dbReference type="OrthoDB" id="4775599at2759"/>
<feature type="region of interest" description="Disordered" evidence="1">
    <location>
        <begin position="173"/>
        <end position="214"/>
    </location>
</feature>
<keyword evidence="2" id="KW-1133">Transmembrane helix</keyword>
<dbReference type="EMBL" id="CAOQHR010000002">
    <property type="protein sequence ID" value="CAI6313702.1"/>
    <property type="molecule type" value="Genomic_DNA"/>
</dbReference>
<gene>
    <name evidence="3" type="ORF">PDIGIT_LOCUS3317</name>
</gene>
<protein>
    <submittedName>
        <fullName evidence="3">Uncharacterized protein</fullName>
    </submittedName>
</protein>
<evidence type="ECO:0000256" key="1">
    <source>
        <dbReference type="SAM" id="MobiDB-lite"/>
    </source>
</evidence>
<proteinExistence type="predicted"/>
<reference evidence="3" key="1">
    <citation type="submission" date="2023-01" db="EMBL/GenBank/DDBJ databases">
        <authorList>
            <person name="Van Ghelder C."/>
            <person name="Rancurel C."/>
        </authorList>
    </citation>
    <scope>NUCLEOTIDE SEQUENCE</scope>
    <source>
        <strain evidence="3">CNCM I-4278</strain>
    </source>
</reference>
<dbReference type="Proteomes" id="UP001152607">
    <property type="component" value="Unassembled WGS sequence"/>
</dbReference>
<keyword evidence="4" id="KW-1185">Reference proteome</keyword>
<name>A0A9W4U762_9PLEO</name>
<evidence type="ECO:0000256" key="2">
    <source>
        <dbReference type="SAM" id="Phobius"/>
    </source>
</evidence>